<feature type="chain" id="PRO_5014663135" description="Secreted protein" evidence="1">
    <location>
        <begin position="45"/>
        <end position="82"/>
    </location>
</feature>
<proteinExistence type="predicted"/>
<sequence length="82" mass="9158">MSRLLWVNISSAFLVLIASRPVVLLLLLLLLLLMVLCDSRMTQAKPPRTSALSRHGHYILNESYGCQRERFPLSLSPAGVPL</sequence>
<feature type="signal peptide" evidence="1">
    <location>
        <begin position="1"/>
        <end position="44"/>
    </location>
</feature>
<name>A0A2M4DHH6_ANODA</name>
<evidence type="ECO:0008006" key="3">
    <source>
        <dbReference type="Google" id="ProtNLM"/>
    </source>
</evidence>
<dbReference type="AlphaFoldDB" id="A0A2M4DHH6"/>
<dbReference type="EMBL" id="GGFL01012803">
    <property type="protein sequence ID" value="MBW76981.1"/>
    <property type="molecule type" value="Transcribed_RNA"/>
</dbReference>
<keyword evidence="1" id="KW-0732">Signal</keyword>
<organism evidence="2">
    <name type="scientific">Anopheles darlingi</name>
    <name type="common">Mosquito</name>
    <dbReference type="NCBI Taxonomy" id="43151"/>
    <lineage>
        <taxon>Eukaryota</taxon>
        <taxon>Metazoa</taxon>
        <taxon>Ecdysozoa</taxon>
        <taxon>Arthropoda</taxon>
        <taxon>Hexapoda</taxon>
        <taxon>Insecta</taxon>
        <taxon>Pterygota</taxon>
        <taxon>Neoptera</taxon>
        <taxon>Endopterygota</taxon>
        <taxon>Diptera</taxon>
        <taxon>Nematocera</taxon>
        <taxon>Culicoidea</taxon>
        <taxon>Culicidae</taxon>
        <taxon>Anophelinae</taxon>
        <taxon>Anopheles</taxon>
    </lineage>
</organism>
<reference evidence="2" key="1">
    <citation type="submission" date="2018-01" db="EMBL/GenBank/DDBJ databases">
        <title>An insight into the sialome of Amazonian anophelines.</title>
        <authorList>
            <person name="Ribeiro J.M."/>
            <person name="Scarpassa V."/>
            <person name="Calvo E."/>
        </authorList>
    </citation>
    <scope>NUCLEOTIDE SEQUENCE</scope>
</reference>
<evidence type="ECO:0000313" key="2">
    <source>
        <dbReference type="EMBL" id="MBW76981.1"/>
    </source>
</evidence>
<accession>A0A2M4DHH6</accession>
<protein>
    <recommendedName>
        <fullName evidence="3">Secreted protein</fullName>
    </recommendedName>
</protein>
<evidence type="ECO:0000256" key="1">
    <source>
        <dbReference type="SAM" id="SignalP"/>
    </source>
</evidence>